<evidence type="ECO:0000313" key="3">
    <source>
        <dbReference type="Proteomes" id="UP001151760"/>
    </source>
</evidence>
<evidence type="ECO:0000313" key="2">
    <source>
        <dbReference type="EMBL" id="GJS84892.1"/>
    </source>
</evidence>
<reference evidence="2" key="2">
    <citation type="submission" date="2022-01" db="EMBL/GenBank/DDBJ databases">
        <authorList>
            <person name="Yamashiro T."/>
            <person name="Shiraishi A."/>
            <person name="Satake H."/>
            <person name="Nakayama K."/>
        </authorList>
    </citation>
    <scope>NUCLEOTIDE SEQUENCE</scope>
</reference>
<proteinExistence type="predicted"/>
<keyword evidence="3" id="KW-1185">Reference proteome</keyword>
<evidence type="ECO:0000256" key="1">
    <source>
        <dbReference type="SAM" id="MobiDB-lite"/>
    </source>
</evidence>
<comment type="caution">
    <text evidence="2">The sequence shown here is derived from an EMBL/GenBank/DDBJ whole genome shotgun (WGS) entry which is preliminary data.</text>
</comment>
<dbReference type="Proteomes" id="UP001151760">
    <property type="component" value="Unassembled WGS sequence"/>
</dbReference>
<feature type="region of interest" description="Disordered" evidence="1">
    <location>
        <begin position="1"/>
        <end position="24"/>
    </location>
</feature>
<sequence length="71" mass="7919">TIADHSQKCHDESKSRRVSSDSSDGIAAITNKLDNLRGDMKKLKDNVHVIQVGCENVDKPACRILDIITQW</sequence>
<reference evidence="2" key="1">
    <citation type="journal article" date="2022" name="Int. J. Mol. Sci.">
        <title>Draft Genome of Tanacetum Coccineum: Genomic Comparison of Closely Related Tanacetum-Family Plants.</title>
        <authorList>
            <person name="Yamashiro T."/>
            <person name="Shiraishi A."/>
            <person name="Nakayama K."/>
            <person name="Satake H."/>
        </authorList>
    </citation>
    <scope>NUCLEOTIDE SEQUENCE</scope>
</reference>
<accession>A0ABQ4Z6W9</accession>
<protein>
    <submittedName>
        <fullName evidence="2">Uncharacterized protein</fullName>
    </submittedName>
</protein>
<name>A0ABQ4Z6W9_9ASTR</name>
<gene>
    <name evidence="2" type="ORF">Tco_0751433</name>
</gene>
<feature type="compositionally biased region" description="Basic and acidic residues" evidence="1">
    <location>
        <begin position="1"/>
        <end position="19"/>
    </location>
</feature>
<organism evidence="2 3">
    <name type="scientific">Tanacetum coccineum</name>
    <dbReference type="NCBI Taxonomy" id="301880"/>
    <lineage>
        <taxon>Eukaryota</taxon>
        <taxon>Viridiplantae</taxon>
        <taxon>Streptophyta</taxon>
        <taxon>Embryophyta</taxon>
        <taxon>Tracheophyta</taxon>
        <taxon>Spermatophyta</taxon>
        <taxon>Magnoliopsida</taxon>
        <taxon>eudicotyledons</taxon>
        <taxon>Gunneridae</taxon>
        <taxon>Pentapetalae</taxon>
        <taxon>asterids</taxon>
        <taxon>campanulids</taxon>
        <taxon>Asterales</taxon>
        <taxon>Asteraceae</taxon>
        <taxon>Asteroideae</taxon>
        <taxon>Anthemideae</taxon>
        <taxon>Anthemidinae</taxon>
        <taxon>Tanacetum</taxon>
    </lineage>
</organism>
<dbReference type="EMBL" id="BQNB010011009">
    <property type="protein sequence ID" value="GJS84892.1"/>
    <property type="molecule type" value="Genomic_DNA"/>
</dbReference>
<feature type="non-terminal residue" evidence="2">
    <location>
        <position position="1"/>
    </location>
</feature>